<evidence type="ECO:0000313" key="1">
    <source>
        <dbReference type="EMBL" id="QGJ93558.1"/>
    </source>
</evidence>
<reference evidence="1 2" key="1">
    <citation type="submission" date="2019-10" db="EMBL/GenBank/DDBJ databases">
        <authorList>
            <person name="Hernandez-Flores M.J."/>
            <person name="Aleman-Lozada M."/>
            <person name="Aponte-Olivieri F."/>
            <person name="Cruz-Velazquez M.A."/>
            <person name="Diaz-Melendez B.J."/>
            <person name="Jana-Martinez N.E."/>
            <person name="Medina-Santiago V."/>
            <person name="Mercado-Mulero C."/>
            <person name="Herrera-DelValle R.J."/>
            <person name="Ocasio-Caldero C.E."/>
            <person name="Silva-Martinez J.O."/>
            <person name="Fernandez-Martinez M."/>
            <person name="Vazquez E."/>
            <person name="Rubin M.R."/>
            <person name="Fryberger R.B."/>
            <person name="Garlena R.A."/>
            <person name="Russell D.A."/>
            <person name="Pope W.H."/>
            <person name="Jacobs-Sera D."/>
            <person name="Hatfull G.F."/>
        </authorList>
    </citation>
    <scope>NUCLEOTIDE SEQUENCE [LARGE SCALE GENOMIC DNA]</scope>
</reference>
<proteinExistence type="predicted"/>
<sequence>MNSSTKLADQVYAETFDDAEQATHYVRAIDNVTGAQVVFGTLDGDLGEIRIVNPDGGSYYVILTTDEIQHIAEMIDRQAAL</sequence>
<dbReference type="KEGG" id="vg:63026942"/>
<organism evidence="1 2">
    <name type="scientific">Gordonia phage MelBins</name>
    <dbReference type="NCBI Taxonomy" id="2656540"/>
    <lineage>
        <taxon>Viruses</taxon>
        <taxon>Duplodnaviria</taxon>
        <taxon>Heunggongvirae</taxon>
        <taxon>Uroviricota</taxon>
        <taxon>Caudoviricetes</taxon>
        <taxon>Stackebrandtviridae</taxon>
        <taxon>Schenleyvirinae</taxon>
        <taxon>Leonardvirus</taxon>
        <taxon>Leonardvirus melbins</taxon>
    </lineage>
</organism>
<dbReference type="GeneID" id="63026942"/>
<keyword evidence="2" id="KW-1185">Reference proteome</keyword>
<evidence type="ECO:0000313" key="2">
    <source>
        <dbReference type="Proteomes" id="UP000425543"/>
    </source>
</evidence>
<name>A0A649VMI6_9CAUD</name>
<dbReference type="EMBL" id="MN586028">
    <property type="protein sequence ID" value="QGJ93558.1"/>
    <property type="molecule type" value="Genomic_DNA"/>
</dbReference>
<accession>A0A649VMI6</accession>
<dbReference type="Proteomes" id="UP000425543">
    <property type="component" value="Segment"/>
</dbReference>
<dbReference type="RefSeq" id="YP_010002392.1">
    <property type="nucleotide sequence ID" value="NC_053244.1"/>
</dbReference>
<gene>
    <name evidence="1" type="primary">4</name>
    <name evidence="1" type="ORF">SEA_MELBINS_4</name>
</gene>
<protein>
    <submittedName>
        <fullName evidence="1">Uncharacterized protein</fullName>
    </submittedName>
</protein>